<dbReference type="AlphaFoldDB" id="A0A9N7VP34"/>
<evidence type="ECO:0000313" key="3">
    <source>
        <dbReference type="Proteomes" id="UP001153269"/>
    </source>
</evidence>
<reference evidence="2" key="1">
    <citation type="submission" date="2020-03" db="EMBL/GenBank/DDBJ databases">
        <authorList>
            <person name="Weist P."/>
        </authorList>
    </citation>
    <scope>NUCLEOTIDE SEQUENCE</scope>
</reference>
<feature type="region of interest" description="Disordered" evidence="1">
    <location>
        <begin position="135"/>
        <end position="158"/>
    </location>
</feature>
<name>A0A9N7VP34_PLEPL</name>
<accession>A0A9N7VP34</accession>
<dbReference type="EMBL" id="CADEAL010004217">
    <property type="protein sequence ID" value="CAB1454563.1"/>
    <property type="molecule type" value="Genomic_DNA"/>
</dbReference>
<gene>
    <name evidence="2" type="ORF">PLEPLA_LOCUS42329</name>
</gene>
<dbReference type="Proteomes" id="UP001153269">
    <property type="component" value="Unassembled WGS sequence"/>
</dbReference>
<evidence type="ECO:0000313" key="2">
    <source>
        <dbReference type="EMBL" id="CAB1454563.1"/>
    </source>
</evidence>
<evidence type="ECO:0000256" key="1">
    <source>
        <dbReference type="SAM" id="MobiDB-lite"/>
    </source>
</evidence>
<keyword evidence="3" id="KW-1185">Reference proteome</keyword>
<protein>
    <submittedName>
        <fullName evidence="2">Uncharacterized protein</fullName>
    </submittedName>
</protein>
<organism evidence="2 3">
    <name type="scientific">Pleuronectes platessa</name>
    <name type="common">European plaice</name>
    <dbReference type="NCBI Taxonomy" id="8262"/>
    <lineage>
        <taxon>Eukaryota</taxon>
        <taxon>Metazoa</taxon>
        <taxon>Chordata</taxon>
        <taxon>Craniata</taxon>
        <taxon>Vertebrata</taxon>
        <taxon>Euteleostomi</taxon>
        <taxon>Actinopterygii</taxon>
        <taxon>Neopterygii</taxon>
        <taxon>Teleostei</taxon>
        <taxon>Neoteleostei</taxon>
        <taxon>Acanthomorphata</taxon>
        <taxon>Carangaria</taxon>
        <taxon>Pleuronectiformes</taxon>
        <taxon>Pleuronectoidei</taxon>
        <taxon>Pleuronectidae</taxon>
        <taxon>Pleuronectes</taxon>
    </lineage>
</organism>
<sequence>MVKEADIKPCGLHCGTVRDVPPSRDDRDGSPYLLSSSLLAGICYSRLLLFADEYRKGYCERTRRYQRDTRHIKVHAQRTHAPTLPARCPHVHSHRLCFSLSHTLTVTLWKKLCSMSMLMCWQGFLTQREAVLLNPNSPGTEKDTKPSPDCSDDPTLLL</sequence>
<proteinExistence type="predicted"/>
<comment type="caution">
    <text evidence="2">The sequence shown here is derived from an EMBL/GenBank/DDBJ whole genome shotgun (WGS) entry which is preliminary data.</text>
</comment>